<evidence type="ECO:0000313" key="7">
    <source>
        <dbReference type="EMBL" id="QQO08581.1"/>
    </source>
</evidence>
<evidence type="ECO:0000256" key="5">
    <source>
        <dbReference type="ARBA" id="ARBA00023136"/>
    </source>
</evidence>
<proteinExistence type="inferred from homology"/>
<comment type="subcellular location">
    <subcellularLocation>
        <location evidence="1">Membrane</location>
        <topology evidence="1">Multi-pass membrane protein</topology>
    </subcellularLocation>
</comment>
<dbReference type="AlphaFoldDB" id="A0A7T7XLI6"/>
<evidence type="ECO:0000256" key="3">
    <source>
        <dbReference type="ARBA" id="ARBA00022692"/>
    </source>
</evidence>
<feature type="transmembrane region" description="Helical" evidence="6">
    <location>
        <begin position="219"/>
        <end position="240"/>
    </location>
</feature>
<name>A0A7T7XLI6_9SPIR</name>
<dbReference type="PANTHER" id="PTHR21716">
    <property type="entry name" value="TRANSMEMBRANE PROTEIN"/>
    <property type="match status" value="1"/>
</dbReference>
<organism evidence="7 8">
    <name type="scientific">Breznakiella homolactica</name>
    <dbReference type="NCBI Taxonomy" id="2798577"/>
    <lineage>
        <taxon>Bacteria</taxon>
        <taxon>Pseudomonadati</taxon>
        <taxon>Spirochaetota</taxon>
        <taxon>Spirochaetia</taxon>
        <taxon>Spirochaetales</taxon>
        <taxon>Breznakiellaceae</taxon>
        <taxon>Breznakiella</taxon>
    </lineage>
</organism>
<evidence type="ECO:0000256" key="4">
    <source>
        <dbReference type="ARBA" id="ARBA00022989"/>
    </source>
</evidence>
<dbReference type="Proteomes" id="UP000595917">
    <property type="component" value="Chromosome"/>
</dbReference>
<keyword evidence="3 6" id="KW-0812">Transmembrane</keyword>
<dbReference type="GO" id="GO:0016020">
    <property type="term" value="C:membrane"/>
    <property type="evidence" value="ECO:0007669"/>
    <property type="project" value="UniProtKB-SubCell"/>
</dbReference>
<sequence length="359" mass="40771">MQPKTIQNWVFGGILVLLFLLVCRLFFPFFSVLLWSCLLYVLFSPLHHRVVRNIDPDTKKGKLLRSLWAGAFSIGTVVLILIPLSFVVFQFSKQIWELMNSAKTVFADGSEIFKNTLHTISEFIRNVSSGYIDISADEVQANIMSFLTGAIQQVMQWGTDVVRNVGSFFVNLVFMIFCLFFFYLDGAYLSKLLFHAIPIRKEYTDQLVGKFKDITRNLFMGYIMVGLIQAVVAYIIFLIFRVQGAFVFAILIIFFSFIPMLGPVVIWLPIGIFFIAQGHIGRGILFMAICTVTVSSLDNILRPLFLKDRVKLHPLIIFFAILGGVSAFGFNGLILGPMVVILFLTVLDLFLSEHKIREK</sequence>
<feature type="transmembrane region" description="Helical" evidence="6">
    <location>
        <begin position="280"/>
        <end position="300"/>
    </location>
</feature>
<feature type="transmembrane region" description="Helical" evidence="6">
    <location>
        <begin position="247"/>
        <end position="274"/>
    </location>
</feature>
<evidence type="ECO:0000256" key="2">
    <source>
        <dbReference type="ARBA" id="ARBA00009773"/>
    </source>
</evidence>
<keyword evidence="5 6" id="KW-0472">Membrane</keyword>
<dbReference type="EMBL" id="CP067089">
    <property type="protein sequence ID" value="QQO08581.1"/>
    <property type="molecule type" value="Genomic_DNA"/>
</dbReference>
<dbReference type="RefSeq" id="WP_215625887.1">
    <property type="nucleotide sequence ID" value="NZ_CP067089.2"/>
</dbReference>
<dbReference type="PANTHER" id="PTHR21716:SF4">
    <property type="entry name" value="TRANSMEMBRANE PROTEIN 245"/>
    <property type="match status" value="1"/>
</dbReference>
<dbReference type="Pfam" id="PF01594">
    <property type="entry name" value="AI-2E_transport"/>
    <property type="match status" value="1"/>
</dbReference>
<keyword evidence="8" id="KW-1185">Reference proteome</keyword>
<keyword evidence="4 6" id="KW-1133">Transmembrane helix</keyword>
<reference evidence="7" key="1">
    <citation type="submission" date="2021-01" db="EMBL/GenBank/DDBJ databases">
        <title>Description of Breznakiella homolactica.</title>
        <authorList>
            <person name="Song Y."/>
            <person name="Brune A."/>
        </authorList>
    </citation>
    <scope>NUCLEOTIDE SEQUENCE</scope>
    <source>
        <strain evidence="7">RmG30</strain>
    </source>
</reference>
<evidence type="ECO:0000256" key="6">
    <source>
        <dbReference type="SAM" id="Phobius"/>
    </source>
</evidence>
<protein>
    <submittedName>
        <fullName evidence="7">AI-2E family transporter</fullName>
    </submittedName>
</protein>
<gene>
    <name evidence="7" type="ORF">JFL75_16840</name>
</gene>
<accession>A0A7T7XLI6</accession>
<comment type="similarity">
    <text evidence="2">Belongs to the autoinducer-2 exporter (AI-2E) (TC 2.A.86) family.</text>
</comment>
<evidence type="ECO:0000313" key="8">
    <source>
        <dbReference type="Proteomes" id="UP000595917"/>
    </source>
</evidence>
<dbReference type="KEGG" id="bhc:JFL75_16840"/>
<evidence type="ECO:0000256" key="1">
    <source>
        <dbReference type="ARBA" id="ARBA00004141"/>
    </source>
</evidence>
<feature type="transmembrane region" description="Helical" evidence="6">
    <location>
        <begin position="165"/>
        <end position="184"/>
    </location>
</feature>
<dbReference type="InterPro" id="IPR002549">
    <property type="entry name" value="AI-2E-like"/>
</dbReference>
<feature type="transmembrane region" description="Helical" evidence="6">
    <location>
        <begin position="312"/>
        <end position="328"/>
    </location>
</feature>
<feature type="transmembrane region" description="Helical" evidence="6">
    <location>
        <begin position="67"/>
        <end position="89"/>
    </location>
</feature>